<dbReference type="AlphaFoldDB" id="A0A5N7BZ39"/>
<keyword evidence="8" id="KW-0560">Oxidoreductase</keyword>
<keyword evidence="7 12" id="KW-1133">Transmembrane helix</keyword>
<evidence type="ECO:0000256" key="12">
    <source>
        <dbReference type="SAM" id="Phobius"/>
    </source>
</evidence>
<evidence type="ECO:0000256" key="3">
    <source>
        <dbReference type="ARBA" id="ARBA00010617"/>
    </source>
</evidence>
<dbReference type="InterPro" id="IPR001128">
    <property type="entry name" value="Cyt_P450"/>
</dbReference>
<keyword evidence="10" id="KW-0503">Monooxygenase</keyword>
<dbReference type="Proteomes" id="UP000326877">
    <property type="component" value="Unassembled WGS sequence"/>
</dbReference>
<dbReference type="SUPFAM" id="SSF48264">
    <property type="entry name" value="Cytochrome P450"/>
    <property type="match status" value="1"/>
</dbReference>
<gene>
    <name evidence="13" type="ORF">BDV23DRAFT_174954</name>
</gene>
<evidence type="ECO:0000256" key="11">
    <source>
        <dbReference type="ARBA" id="ARBA00023136"/>
    </source>
</evidence>
<protein>
    <submittedName>
        <fullName evidence="13">Cytochrome P450</fullName>
    </submittedName>
</protein>
<name>A0A5N7BZ39_PETAA</name>
<dbReference type="GO" id="GO:0020037">
    <property type="term" value="F:heme binding"/>
    <property type="evidence" value="ECO:0007669"/>
    <property type="project" value="InterPro"/>
</dbReference>
<keyword evidence="4" id="KW-0349">Heme</keyword>
<dbReference type="GO" id="GO:0005506">
    <property type="term" value="F:iron ion binding"/>
    <property type="evidence" value="ECO:0007669"/>
    <property type="project" value="InterPro"/>
</dbReference>
<feature type="transmembrane region" description="Helical" evidence="12">
    <location>
        <begin position="24"/>
        <end position="43"/>
    </location>
</feature>
<dbReference type="PANTHER" id="PTHR24305:SF112">
    <property type="entry name" value="L-ORNITHINE-N5-MONOOXYGENASE (EUROFUNG)"/>
    <property type="match status" value="1"/>
</dbReference>
<dbReference type="InterPro" id="IPR036396">
    <property type="entry name" value="Cyt_P450_sf"/>
</dbReference>
<evidence type="ECO:0000256" key="2">
    <source>
        <dbReference type="ARBA" id="ARBA00004370"/>
    </source>
</evidence>
<evidence type="ECO:0000256" key="7">
    <source>
        <dbReference type="ARBA" id="ARBA00022989"/>
    </source>
</evidence>
<accession>A0A5N7BZ39</accession>
<evidence type="ECO:0000313" key="13">
    <source>
        <dbReference type="EMBL" id="KAE8387112.1"/>
    </source>
</evidence>
<comment type="cofactor">
    <cofactor evidence="1">
        <name>heme</name>
        <dbReference type="ChEBI" id="CHEBI:30413"/>
    </cofactor>
</comment>
<dbReference type="OrthoDB" id="6692864at2759"/>
<dbReference type="Pfam" id="PF00067">
    <property type="entry name" value="p450"/>
    <property type="match status" value="1"/>
</dbReference>
<evidence type="ECO:0000256" key="4">
    <source>
        <dbReference type="ARBA" id="ARBA00022617"/>
    </source>
</evidence>
<dbReference type="Gene3D" id="1.10.630.10">
    <property type="entry name" value="Cytochrome P450"/>
    <property type="match status" value="2"/>
</dbReference>
<organism evidence="13">
    <name type="scientific">Petromyces alliaceus</name>
    <name type="common">Aspergillus alliaceus</name>
    <dbReference type="NCBI Taxonomy" id="209559"/>
    <lineage>
        <taxon>Eukaryota</taxon>
        <taxon>Fungi</taxon>
        <taxon>Dikarya</taxon>
        <taxon>Ascomycota</taxon>
        <taxon>Pezizomycotina</taxon>
        <taxon>Eurotiomycetes</taxon>
        <taxon>Eurotiomycetidae</taxon>
        <taxon>Eurotiales</taxon>
        <taxon>Aspergillaceae</taxon>
        <taxon>Aspergillus</taxon>
        <taxon>Aspergillus subgen. Circumdati</taxon>
    </lineage>
</organism>
<sequence>MQDTLAFSLRECCLVYFRKGKYHLYVVAYIECFLIAICSTAFLQNFREGGEFFPSFLIALKLSAYFLSGVYSSLLVYRSFFLPLNRFPGSFGARISNFWLPFTLGARHGFRQIQRLHDNHGSFVRLGPNYISITHPKACTKAAWYDMSKPMRHRVWSTGFSDRALRAYEKRMQIYQHKLFDNIVSLNGQPINVTKWFNLYSFDFMGDLAYGKSFKTLENQYYGAIKLLNGAIELIDFCARQLERRLNTPTAIPDITSALSAPLKGKKLTDKEWDLLQELMPPMDPSGVVLNEKIANLKHLNAVINETLCGRPPPEGLVIDEIFIPGDTTVICPQYDPNEFVPERWMTCPEMIQEKSAFALFSTGPYGRIGKPLALLNI</sequence>
<comment type="similarity">
    <text evidence="3">Belongs to the cytochrome P450 family.</text>
</comment>
<dbReference type="EMBL" id="ML735299">
    <property type="protein sequence ID" value="KAE8387112.1"/>
    <property type="molecule type" value="Genomic_DNA"/>
</dbReference>
<dbReference type="GO" id="GO:0004497">
    <property type="term" value="F:monooxygenase activity"/>
    <property type="evidence" value="ECO:0007669"/>
    <property type="project" value="UniProtKB-KW"/>
</dbReference>
<evidence type="ECO:0000256" key="5">
    <source>
        <dbReference type="ARBA" id="ARBA00022692"/>
    </source>
</evidence>
<dbReference type="GO" id="GO:0016705">
    <property type="term" value="F:oxidoreductase activity, acting on paired donors, with incorporation or reduction of molecular oxygen"/>
    <property type="evidence" value="ECO:0007669"/>
    <property type="project" value="InterPro"/>
</dbReference>
<dbReference type="InterPro" id="IPR050121">
    <property type="entry name" value="Cytochrome_P450_monoxygenase"/>
</dbReference>
<keyword evidence="11 12" id="KW-0472">Membrane</keyword>
<dbReference type="GO" id="GO:0016020">
    <property type="term" value="C:membrane"/>
    <property type="evidence" value="ECO:0007669"/>
    <property type="project" value="UniProtKB-SubCell"/>
</dbReference>
<evidence type="ECO:0000256" key="1">
    <source>
        <dbReference type="ARBA" id="ARBA00001971"/>
    </source>
</evidence>
<evidence type="ECO:0000256" key="9">
    <source>
        <dbReference type="ARBA" id="ARBA00023004"/>
    </source>
</evidence>
<proteinExistence type="inferred from homology"/>
<dbReference type="PANTHER" id="PTHR24305">
    <property type="entry name" value="CYTOCHROME P450"/>
    <property type="match status" value="1"/>
</dbReference>
<comment type="subcellular location">
    <subcellularLocation>
        <location evidence="2">Membrane</location>
    </subcellularLocation>
</comment>
<evidence type="ECO:0000256" key="8">
    <source>
        <dbReference type="ARBA" id="ARBA00023002"/>
    </source>
</evidence>
<keyword evidence="9" id="KW-0408">Iron</keyword>
<keyword evidence="6" id="KW-0479">Metal-binding</keyword>
<keyword evidence="5 12" id="KW-0812">Transmembrane</keyword>
<feature type="transmembrane region" description="Helical" evidence="12">
    <location>
        <begin position="55"/>
        <end position="77"/>
    </location>
</feature>
<evidence type="ECO:0000256" key="6">
    <source>
        <dbReference type="ARBA" id="ARBA00022723"/>
    </source>
</evidence>
<evidence type="ECO:0000256" key="10">
    <source>
        <dbReference type="ARBA" id="ARBA00023033"/>
    </source>
</evidence>
<reference evidence="13" key="1">
    <citation type="submission" date="2019-04" db="EMBL/GenBank/DDBJ databases">
        <title>Friends and foes A comparative genomics studyof 23 Aspergillus species from section Flavi.</title>
        <authorList>
            <consortium name="DOE Joint Genome Institute"/>
            <person name="Kjaerbolling I."/>
            <person name="Vesth T."/>
            <person name="Frisvad J.C."/>
            <person name="Nybo J.L."/>
            <person name="Theobald S."/>
            <person name="Kildgaard S."/>
            <person name="Isbrandt T."/>
            <person name="Kuo A."/>
            <person name="Sato A."/>
            <person name="Lyhne E.K."/>
            <person name="Kogle M.E."/>
            <person name="Wiebenga A."/>
            <person name="Kun R.S."/>
            <person name="Lubbers R.J."/>
            <person name="Makela M.R."/>
            <person name="Barry K."/>
            <person name="Chovatia M."/>
            <person name="Clum A."/>
            <person name="Daum C."/>
            <person name="Haridas S."/>
            <person name="He G."/>
            <person name="LaButti K."/>
            <person name="Lipzen A."/>
            <person name="Mondo S."/>
            <person name="Riley R."/>
            <person name="Salamov A."/>
            <person name="Simmons B.A."/>
            <person name="Magnuson J.K."/>
            <person name="Henrissat B."/>
            <person name="Mortensen U.H."/>
            <person name="Larsen T.O."/>
            <person name="Devries R.P."/>
            <person name="Grigoriev I.V."/>
            <person name="Machida M."/>
            <person name="Baker S.E."/>
            <person name="Andersen M.R."/>
        </authorList>
    </citation>
    <scope>NUCLEOTIDE SEQUENCE [LARGE SCALE GENOMIC DNA]</scope>
    <source>
        <strain evidence="13">IBT 14317</strain>
    </source>
</reference>